<sequence>MRCSDRAAVDQHAAVTLRAAREFWQLPDDELDQLLALIREAGRTELKLVVPEPAHEAACATLGVDLARARLRRVYFLDTEDLALHRHGVVARVRSIDRKPDDSVIKLRPVVPADLPPALRRARGFVVEVDGMPGGYVCSGALKKRLGVADVERVVTLGHPLRSLFSKPQLALLAAYAPRHAGLDGLTVFGPVEVRRRKVTPAGVDGVLVVQQWRYPDGSRLLELSTRGAADVALRVAGQAAALLRARGIDLAGAQQTKTRATLDFFTRLRPGLAEGA</sequence>
<keyword evidence="2" id="KW-1185">Reference proteome</keyword>
<evidence type="ECO:0000313" key="1">
    <source>
        <dbReference type="EMBL" id="KAA2261468.1"/>
    </source>
</evidence>
<evidence type="ECO:0000313" key="2">
    <source>
        <dbReference type="Proteomes" id="UP000323454"/>
    </source>
</evidence>
<reference evidence="1 2" key="2">
    <citation type="submission" date="2019-09" db="EMBL/GenBank/DDBJ databases">
        <authorList>
            <person name="Jin C."/>
        </authorList>
    </citation>
    <scope>NUCLEOTIDE SEQUENCE [LARGE SCALE GENOMIC DNA]</scope>
    <source>
        <strain evidence="1 2">AN110305</strain>
    </source>
</reference>
<name>A0A5B2XCI6_9PSEU</name>
<dbReference type="Proteomes" id="UP000323454">
    <property type="component" value="Unassembled WGS sequence"/>
</dbReference>
<dbReference type="OrthoDB" id="5764514at2"/>
<dbReference type="Gene3D" id="2.40.320.10">
    <property type="entry name" value="Hypothetical Protein Pfu-838710-001"/>
    <property type="match status" value="1"/>
</dbReference>
<dbReference type="EMBL" id="VUOB01000028">
    <property type="protein sequence ID" value="KAA2261468.1"/>
    <property type="molecule type" value="Genomic_DNA"/>
</dbReference>
<protein>
    <submittedName>
        <fullName evidence="1">Adenylate cyclase</fullName>
    </submittedName>
</protein>
<reference evidence="1 2" key="1">
    <citation type="submission" date="2019-09" db="EMBL/GenBank/DDBJ databases">
        <title>Goodfellowia gen. nov., a new genus of the Pseudonocardineae related to Actinoalloteichus, containing Goodfellowia coeruleoviolacea gen. nov., comb. nov. gen. nov., comb. nov.</title>
        <authorList>
            <person name="Labeda D."/>
        </authorList>
    </citation>
    <scope>NUCLEOTIDE SEQUENCE [LARGE SCALE GENOMIC DNA]</scope>
    <source>
        <strain evidence="1 2">AN110305</strain>
    </source>
</reference>
<dbReference type="AlphaFoldDB" id="A0A5B2XCI6"/>
<organism evidence="1 2">
    <name type="scientific">Solihabitans fulvus</name>
    <dbReference type="NCBI Taxonomy" id="1892852"/>
    <lineage>
        <taxon>Bacteria</taxon>
        <taxon>Bacillati</taxon>
        <taxon>Actinomycetota</taxon>
        <taxon>Actinomycetes</taxon>
        <taxon>Pseudonocardiales</taxon>
        <taxon>Pseudonocardiaceae</taxon>
        <taxon>Solihabitans</taxon>
    </lineage>
</organism>
<gene>
    <name evidence="1" type="ORF">F0L68_16935</name>
</gene>
<comment type="caution">
    <text evidence="1">The sequence shown here is derived from an EMBL/GenBank/DDBJ whole genome shotgun (WGS) entry which is preliminary data.</text>
</comment>
<proteinExistence type="predicted"/>
<accession>A0A5B2XCI6</accession>